<organism evidence="4 5">
    <name type="scientific">Actinacidiphila polyblastidii</name>
    <dbReference type="NCBI Taxonomy" id="3110430"/>
    <lineage>
        <taxon>Bacteria</taxon>
        <taxon>Bacillati</taxon>
        <taxon>Actinomycetota</taxon>
        <taxon>Actinomycetes</taxon>
        <taxon>Kitasatosporales</taxon>
        <taxon>Streptomycetaceae</taxon>
        <taxon>Actinacidiphila</taxon>
    </lineage>
</organism>
<evidence type="ECO:0000256" key="2">
    <source>
        <dbReference type="SAM" id="MobiDB-lite"/>
    </source>
</evidence>
<evidence type="ECO:0000313" key="4">
    <source>
        <dbReference type="EMBL" id="MEE4543176.1"/>
    </source>
</evidence>
<dbReference type="Pfam" id="PF13692">
    <property type="entry name" value="Glyco_trans_1_4"/>
    <property type="match status" value="1"/>
</dbReference>
<comment type="caution">
    <text evidence="4">The sequence shown here is derived from an EMBL/GenBank/DDBJ whole genome shotgun (WGS) entry which is preliminary data.</text>
</comment>
<gene>
    <name evidence="4" type="ORF">V2S66_14505</name>
</gene>
<name>A0ABU7PBI4_9ACTN</name>
<feature type="domain" description="DUF3492" evidence="3">
    <location>
        <begin position="1"/>
        <end position="285"/>
    </location>
</feature>
<evidence type="ECO:0000259" key="3">
    <source>
        <dbReference type="Pfam" id="PF11997"/>
    </source>
</evidence>
<evidence type="ECO:0000256" key="1">
    <source>
        <dbReference type="ARBA" id="ARBA00021292"/>
    </source>
</evidence>
<protein>
    <recommendedName>
        <fullName evidence="1">D-inositol 3-phosphate glycosyltransferase</fullName>
    </recommendedName>
</protein>
<proteinExistence type="predicted"/>
<dbReference type="InterPro" id="IPR022622">
    <property type="entry name" value="DUF3492"/>
</dbReference>
<dbReference type="PANTHER" id="PTHR12526:SF636">
    <property type="entry name" value="BLL3647 PROTEIN"/>
    <property type="match status" value="1"/>
</dbReference>
<dbReference type="Gene3D" id="3.40.50.2000">
    <property type="entry name" value="Glycogen Phosphorylase B"/>
    <property type="match status" value="2"/>
</dbReference>
<sequence>MRIALLTEGGYPYARGEGGAWCDRLVRGLPHHDFEVYALSRSARTEQGGTVEPPPHVRRVLSARLWGAPPPARPRDGRGRAARRARGAAFRWHFGEFAAALAGGSALGAAARADRFAAGLYGLAGVAVEHGGLAELLRGDDAIGALESACRAPGVRPLLGDVTVTELLAVADLLERQLRPLALPWYGPQELGAADLCHAASGGPAALPGLLAKRFCGTPLIVTEYTVRLREALLAHRAAGFAPAVRALLGDYHRLLAGEVYRQAALVTPGSTHVRRWQERCGAPHERIRTVQPGIDAARFARAGEAAEAEAVTPAGHADPVLAWVGRPDPAKDLIALLHAFHALRQEEPQARLRIFHLRGAGQASVRYLDHCRTLAAQLFPDEAADPHAVGESPVAFEEIGSPGAPELADAYAAGDVVLLSSSAEGFPLSLVEAMFCGRATVSTDVGAVREVIGGTGLVVPPRNPKALAEAALSLLRAPERAARLGAAARERALALFTVARCVDAFRESYVDVVAHHPVPREPLLSAAGAPRPFTAPAESWSPTRLAPLTKGFRP</sequence>
<accession>A0ABU7PBI4</accession>
<keyword evidence="5" id="KW-1185">Reference proteome</keyword>
<feature type="region of interest" description="Disordered" evidence="2">
    <location>
        <begin position="535"/>
        <end position="555"/>
    </location>
</feature>
<dbReference type="Pfam" id="PF11997">
    <property type="entry name" value="DUF3492"/>
    <property type="match status" value="1"/>
</dbReference>
<dbReference type="EMBL" id="JAZEWV010000010">
    <property type="protein sequence ID" value="MEE4543176.1"/>
    <property type="molecule type" value="Genomic_DNA"/>
</dbReference>
<dbReference type="Proteomes" id="UP001344658">
    <property type="component" value="Unassembled WGS sequence"/>
</dbReference>
<dbReference type="RefSeq" id="WP_330795368.1">
    <property type="nucleotide sequence ID" value="NZ_JAZEWV010000010.1"/>
</dbReference>
<dbReference type="SUPFAM" id="SSF53756">
    <property type="entry name" value="UDP-Glycosyltransferase/glycogen phosphorylase"/>
    <property type="match status" value="1"/>
</dbReference>
<dbReference type="PANTHER" id="PTHR12526">
    <property type="entry name" value="GLYCOSYLTRANSFERASE"/>
    <property type="match status" value="1"/>
</dbReference>
<reference evidence="4 5" key="1">
    <citation type="submission" date="2023-12" db="EMBL/GenBank/DDBJ databases">
        <title>Streptomyces sp. V4-01.</title>
        <authorList>
            <person name="Somphong A."/>
            <person name="Phongsopitanun W."/>
        </authorList>
    </citation>
    <scope>NUCLEOTIDE SEQUENCE [LARGE SCALE GENOMIC DNA]</scope>
    <source>
        <strain evidence="4 5">V4-01</strain>
    </source>
</reference>
<evidence type="ECO:0000313" key="5">
    <source>
        <dbReference type="Proteomes" id="UP001344658"/>
    </source>
</evidence>